<dbReference type="InterPro" id="IPR004013">
    <property type="entry name" value="PHP_dom"/>
</dbReference>
<evidence type="ECO:0000259" key="9">
    <source>
        <dbReference type="Pfam" id="PF02811"/>
    </source>
</evidence>
<evidence type="ECO:0000256" key="3">
    <source>
        <dbReference type="ARBA" id="ARBA00013085"/>
    </source>
</evidence>
<dbReference type="NCBIfam" id="TIGR01856">
    <property type="entry name" value="hisJ_fam"/>
    <property type="match status" value="1"/>
</dbReference>
<dbReference type="CDD" id="cd12110">
    <property type="entry name" value="PHP_HisPPase_Hisj_like"/>
    <property type="match status" value="1"/>
</dbReference>
<dbReference type="EC" id="3.1.3.15" evidence="3 8"/>
<dbReference type="NCBIfam" id="NF005596">
    <property type="entry name" value="PRK07328.1"/>
    <property type="match status" value="1"/>
</dbReference>
<evidence type="ECO:0000256" key="6">
    <source>
        <dbReference type="ARBA" id="ARBA00023102"/>
    </source>
</evidence>
<dbReference type="SUPFAM" id="SSF89550">
    <property type="entry name" value="PHP domain-like"/>
    <property type="match status" value="1"/>
</dbReference>
<evidence type="ECO:0000256" key="2">
    <source>
        <dbReference type="ARBA" id="ARBA00009152"/>
    </source>
</evidence>
<gene>
    <name evidence="10" type="ORF">EV146_110216</name>
</gene>
<keyword evidence="4 8" id="KW-0028">Amino-acid biosynthesis</keyword>
<organism evidence="10 11">
    <name type="scientific">Mesobacillus foraminis</name>
    <dbReference type="NCBI Taxonomy" id="279826"/>
    <lineage>
        <taxon>Bacteria</taxon>
        <taxon>Bacillati</taxon>
        <taxon>Bacillota</taxon>
        <taxon>Bacilli</taxon>
        <taxon>Bacillales</taxon>
        <taxon>Bacillaceae</taxon>
        <taxon>Mesobacillus</taxon>
    </lineage>
</organism>
<dbReference type="GO" id="GO:0000105">
    <property type="term" value="P:L-histidine biosynthetic process"/>
    <property type="evidence" value="ECO:0007669"/>
    <property type="project" value="UniProtKB-UniRule"/>
</dbReference>
<dbReference type="InterPro" id="IPR010140">
    <property type="entry name" value="Histidinol_P_phosphatase_HisJ"/>
</dbReference>
<evidence type="ECO:0000313" key="10">
    <source>
        <dbReference type="EMBL" id="TCN22730.1"/>
    </source>
</evidence>
<name>A0A4V2RCY2_9BACI</name>
<sequence>MIYLGRNGYLKGRMKHRGDWMTRDQNGVKFDLHTHHERCGHARGKIRDYIEAAIENGLSVIGIADHSPYFSYEEDQAFPKIAMAKSEFPLYVKEVLELKQAYSGKIEVLLGIESDFFPEHVDKYRTCFERYPFDYIIGSVHQVDGVSIFNKRRWKGMTEEQKVKTKETYYQLIEESARSGMFQILGHIDAMKGFYPSFSSIQTKAVEQTLKIIGENELAIEINTSGKTKDVGGWYPSDDILELAKHYGVKLTFGSDAHDPYRVGDEFNLVKKRLKEIGFKEWCYFRNKERVIVPL</sequence>
<evidence type="ECO:0000256" key="1">
    <source>
        <dbReference type="ARBA" id="ARBA00004970"/>
    </source>
</evidence>
<dbReference type="EMBL" id="SLVV01000010">
    <property type="protein sequence ID" value="TCN22730.1"/>
    <property type="molecule type" value="Genomic_DNA"/>
</dbReference>
<dbReference type="UniPathway" id="UPA00031">
    <property type="reaction ID" value="UER00013"/>
</dbReference>
<comment type="catalytic activity">
    <reaction evidence="7 8">
        <text>L-histidinol phosphate + H2O = L-histidinol + phosphate</text>
        <dbReference type="Rhea" id="RHEA:14465"/>
        <dbReference type="ChEBI" id="CHEBI:15377"/>
        <dbReference type="ChEBI" id="CHEBI:43474"/>
        <dbReference type="ChEBI" id="CHEBI:57699"/>
        <dbReference type="ChEBI" id="CHEBI:57980"/>
        <dbReference type="EC" id="3.1.3.15"/>
    </reaction>
</comment>
<evidence type="ECO:0000256" key="4">
    <source>
        <dbReference type="ARBA" id="ARBA00022605"/>
    </source>
</evidence>
<dbReference type="GO" id="GO:0004401">
    <property type="term" value="F:histidinol-phosphatase activity"/>
    <property type="evidence" value="ECO:0007669"/>
    <property type="project" value="UniProtKB-UniRule"/>
</dbReference>
<dbReference type="Pfam" id="PF02811">
    <property type="entry name" value="PHP"/>
    <property type="match status" value="1"/>
</dbReference>
<comment type="similarity">
    <text evidence="2 8">Belongs to the PHP hydrolase family. HisK subfamily.</text>
</comment>
<keyword evidence="11" id="KW-1185">Reference proteome</keyword>
<dbReference type="PANTHER" id="PTHR21039:SF0">
    <property type="entry name" value="HISTIDINOL-PHOSPHATASE"/>
    <property type="match status" value="1"/>
</dbReference>
<proteinExistence type="inferred from homology"/>
<evidence type="ECO:0000256" key="5">
    <source>
        <dbReference type="ARBA" id="ARBA00022801"/>
    </source>
</evidence>
<evidence type="ECO:0000313" key="11">
    <source>
        <dbReference type="Proteomes" id="UP000295689"/>
    </source>
</evidence>
<dbReference type="Proteomes" id="UP000295689">
    <property type="component" value="Unassembled WGS sequence"/>
</dbReference>
<reference evidence="10 11" key="1">
    <citation type="journal article" date="2015" name="Stand. Genomic Sci.">
        <title>Genomic Encyclopedia of Bacterial and Archaeal Type Strains, Phase III: the genomes of soil and plant-associated and newly described type strains.</title>
        <authorList>
            <person name="Whitman W.B."/>
            <person name="Woyke T."/>
            <person name="Klenk H.P."/>
            <person name="Zhou Y."/>
            <person name="Lilburn T.G."/>
            <person name="Beck B.J."/>
            <person name="De Vos P."/>
            <person name="Vandamme P."/>
            <person name="Eisen J.A."/>
            <person name="Garrity G."/>
            <person name="Hugenholtz P."/>
            <person name="Kyrpides N.C."/>
        </authorList>
    </citation>
    <scope>NUCLEOTIDE SEQUENCE [LARGE SCALE GENOMIC DNA]</scope>
    <source>
        <strain evidence="10 11">CV53</strain>
    </source>
</reference>
<accession>A0A4V2RCY2</accession>
<dbReference type="InterPro" id="IPR016195">
    <property type="entry name" value="Pol/histidinol_Pase-like"/>
</dbReference>
<dbReference type="AlphaFoldDB" id="A0A4V2RCY2"/>
<evidence type="ECO:0000256" key="8">
    <source>
        <dbReference type="RuleBase" id="RU366003"/>
    </source>
</evidence>
<keyword evidence="6 8" id="KW-0368">Histidine biosynthesis</keyword>
<evidence type="ECO:0000256" key="7">
    <source>
        <dbReference type="ARBA" id="ARBA00049158"/>
    </source>
</evidence>
<protein>
    <recommendedName>
        <fullName evidence="3 8">Histidinol-phosphatase</fullName>
        <shortName evidence="8">HolPase</shortName>
        <ecNumber evidence="3 8">3.1.3.15</ecNumber>
    </recommendedName>
</protein>
<dbReference type="Gene3D" id="3.20.20.140">
    <property type="entry name" value="Metal-dependent hydrolases"/>
    <property type="match status" value="1"/>
</dbReference>
<feature type="domain" description="PHP" evidence="9">
    <location>
        <begin position="31"/>
        <end position="225"/>
    </location>
</feature>
<comment type="caution">
    <text evidence="10">The sequence shown here is derived from an EMBL/GenBank/DDBJ whole genome shotgun (WGS) entry which is preliminary data.</text>
</comment>
<comment type="pathway">
    <text evidence="1 8">Amino-acid biosynthesis; L-histidine biosynthesis; L-histidine from 5-phospho-alpha-D-ribose 1-diphosphate: step 8/9.</text>
</comment>
<keyword evidence="5 8" id="KW-0378">Hydrolase</keyword>
<dbReference type="GO" id="GO:0005737">
    <property type="term" value="C:cytoplasm"/>
    <property type="evidence" value="ECO:0007669"/>
    <property type="project" value="TreeGrafter"/>
</dbReference>
<dbReference type="PANTHER" id="PTHR21039">
    <property type="entry name" value="HISTIDINOL PHOSPHATASE-RELATED"/>
    <property type="match status" value="1"/>
</dbReference>